<protein>
    <submittedName>
        <fullName evidence="2">Uncharacterized protein</fullName>
    </submittedName>
</protein>
<dbReference type="RefSeq" id="WP_118106900.1">
    <property type="nucleotide sequence ID" value="NZ_CACRUQ010000021.1"/>
</dbReference>
<gene>
    <name evidence="2" type="ORF">RTLFYP15_02276</name>
</gene>
<name>A0A6N3EGG1_9FIRM</name>
<feature type="coiled-coil region" evidence="1">
    <location>
        <begin position="100"/>
        <end position="127"/>
    </location>
</feature>
<evidence type="ECO:0000313" key="2">
    <source>
        <dbReference type="EMBL" id="VYU38984.1"/>
    </source>
</evidence>
<dbReference type="AlphaFoldDB" id="A0A6N3EGG1"/>
<dbReference type="Pfam" id="PF19514">
    <property type="entry name" value="MobC_2"/>
    <property type="match status" value="1"/>
</dbReference>
<dbReference type="EMBL" id="CACRUQ010000021">
    <property type="protein sequence ID" value="VYU38984.1"/>
    <property type="molecule type" value="Genomic_DNA"/>
</dbReference>
<organism evidence="2">
    <name type="scientific">[Ruminococcus] torques</name>
    <dbReference type="NCBI Taxonomy" id="33039"/>
    <lineage>
        <taxon>Bacteria</taxon>
        <taxon>Bacillati</taxon>
        <taxon>Bacillota</taxon>
        <taxon>Clostridia</taxon>
        <taxon>Lachnospirales</taxon>
        <taxon>Lachnospiraceae</taxon>
        <taxon>Mediterraneibacter</taxon>
    </lineage>
</organism>
<reference evidence="2" key="1">
    <citation type="submission" date="2019-11" db="EMBL/GenBank/DDBJ databases">
        <authorList>
            <person name="Feng L."/>
        </authorList>
    </citation>
    <scope>NUCLEOTIDE SEQUENCE</scope>
    <source>
        <strain evidence="2">RtorquesLFYP15</strain>
    </source>
</reference>
<evidence type="ECO:0000256" key="1">
    <source>
        <dbReference type="SAM" id="Coils"/>
    </source>
</evidence>
<accession>A0A6N3EGG1</accession>
<dbReference type="InterPro" id="IPR045788">
    <property type="entry name" value="MobC_2"/>
</dbReference>
<proteinExistence type="predicted"/>
<keyword evidence="1" id="KW-0175">Coiled coil</keyword>
<sequence length="129" mass="15505">MSRRDIRYTIRFSEKEWEILEEKIKKEDAWKFKYGIKEGSVNVSAFIREKLFREEIKELAYYRELKNLTYQIRKIGVNINQVAAKINSGHGNIDSVFYLQKNLLQVEEEVKNLIEKLEEDRGNHKIDEH</sequence>